<dbReference type="OrthoDB" id="3699548at2"/>
<dbReference type="Gene3D" id="3.90.1150.10">
    <property type="entry name" value="Aspartate Aminotransferase, domain 1"/>
    <property type="match status" value="1"/>
</dbReference>
<keyword evidence="5" id="KW-0032">Aminotransferase</keyword>
<keyword evidence="3 4" id="KW-0663">Pyridoxal phosphate</keyword>
<dbReference type="PIRSF" id="PIRSF000521">
    <property type="entry name" value="Transaminase_4ab_Lys_Orn"/>
    <property type="match status" value="1"/>
</dbReference>
<evidence type="ECO:0000256" key="4">
    <source>
        <dbReference type="RuleBase" id="RU003560"/>
    </source>
</evidence>
<dbReference type="Pfam" id="PF00202">
    <property type="entry name" value="Aminotran_3"/>
    <property type="match status" value="1"/>
</dbReference>
<dbReference type="EMBL" id="VDLX02000021">
    <property type="protein sequence ID" value="KAB8189123.1"/>
    <property type="molecule type" value="Genomic_DNA"/>
</dbReference>
<name>A0A5C4VIN2_9ACTN</name>
<dbReference type="PANTHER" id="PTHR45688:SF13">
    <property type="entry name" value="ALANINE--GLYOXYLATE AMINOTRANSFERASE 2-LIKE"/>
    <property type="match status" value="1"/>
</dbReference>
<comment type="similarity">
    <text evidence="2 4">Belongs to the class-III pyridoxal-phosphate-dependent aminotransferase family.</text>
</comment>
<dbReference type="Gene3D" id="3.40.640.10">
    <property type="entry name" value="Type I PLP-dependent aspartate aminotransferase-like (Major domain)"/>
    <property type="match status" value="1"/>
</dbReference>
<accession>A0A5C4VIN2</accession>
<dbReference type="InterPro" id="IPR005814">
    <property type="entry name" value="Aminotrans_3"/>
</dbReference>
<dbReference type="InterPro" id="IPR015422">
    <property type="entry name" value="PyrdxlP-dep_Trfase_small"/>
</dbReference>
<keyword evidence="5" id="KW-0808">Transferase</keyword>
<dbReference type="PANTHER" id="PTHR45688">
    <property type="match status" value="1"/>
</dbReference>
<dbReference type="SUPFAM" id="SSF53383">
    <property type="entry name" value="PLP-dependent transferases"/>
    <property type="match status" value="1"/>
</dbReference>
<evidence type="ECO:0000313" key="6">
    <source>
        <dbReference type="Proteomes" id="UP000312512"/>
    </source>
</evidence>
<dbReference type="FunFam" id="3.40.640.10:FF:000004">
    <property type="entry name" value="Acetylornithine aminotransferase"/>
    <property type="match status" value="1"/>
</dbReference>
<evidence type="ECO:0000256" key="1">
    <source>
        <dbReference type="ARBA" id="ARBA00001933"/>
    </source>
</evidence>
<dbReference type="GO" id="GO:0030170">
    <property type="term" value="F:pyridoxal phosphate binding"/>
    <property type="evidence" value="ECO:0007669"/>
    <property type="project" value="InterPro"/>
</dbReference>
<protein>
    <submittedName>
        <fullName evidence="5">Aminotransferase class III-fold pyridoxal phosphate-dependent enzyme</fullName>
    </submittedName>
</protein>
<evidence type="ECO:0000256" key="2">
    <source>
        <dbReference type="ARBA" id="ARBA00008954"/>
    </source>
</evidence>
<dbReference type="InterPro" id="IPR015424">
    <property type="entry name" value="PyrdxlP-dep_Trfase"/>
</dbReference>
<dbReference type="CDD" id="cd00610">
    <property type="entry name" value="OAT_like"/>
    <property type="match status" value="1"/>
</dbReference>
<comment type="cofactor">
    <cofactor evidence="1">
        <name>pyridoxal 5'-phosphate</name>
        <dbReference type="ChEBI" id="CHEBI:597326"/>
    </cofactor>
</comment>
<keyword evidence="6" id="KW-1185">Reference proteome</keyword>
<proteinExistence type="inferred from homology"/>
<dbReference type="GO" id="GO:0008483">
    <property type="term" value="F:transaminase activity"/>
    <property type="evidence" value="ECO:0007669"/>
    <property type="project" value="UniProtKB-KW"/>
</dbReference>
<dbReference type="AlphaFoldDB" id="A0A5C4VIN2"/>
<dbReference type="Proteomes" id="UP000312512">
    <property type="component" value="Unassembled WGS sequence"/>
</dbReference>
<evidence type="ECO:0000256" key="3">
    <source>
        <dbReference type="ARBA" id="ARBA00022898"/>
    </source>
</evidence>
<evidence type="ECO:0000313" key="5">
    <source>
        <dbReference type="EMBL" id="KAB8189123.1"/>
    </source>
</evidence>
<reference evidence="5 6" key="1">
    <citation type="submission" date="2019-10" db="EMBL/GenBank/DDBJ databases">
        <title>Nonomuraea sp. nov., isolated from Phyllanthus amarus.</title>
        <authorList>
            <person name="Klykleung N."/>
            <person name="Tanasupawat S."/>
        </authorList>
    </citation>
    <scope>NUCLEOTIDE SEQUENCE [LARGE SCALE GENOMIC DNA]</scope>
    <source>
        <strain evidence="5 6">PA1-10</strain>
    </source>
</reference>
<gene>
    <name evidence="5" type="ORF">FH608_040445</name>
</gene>
<sequence>MSGATKQQRPGPEEQPEAGPADDPRAALLIRYIGAFAPVVIESAEGSWLRTKSGRRILDFASGQICSTLGHRNARIVDALREALDTVIHLDSKMLSEPVLQLAARLAKSLPETLNRSIFVSTGAEANEVALKLAKTYTGKFEVVGVARSFHGVAGGVASYTFLPARRGYGPLLPGAHAIPAPYAYRCPIRHCANACDMTCLETGFEQVDQASVGSLAAFIVEPVLSSGGVIVPPDGYLRRAKELCDERDMLLIVDESQTGLGRLGSVYGFEHDDVVPDIVVLSKTLGGGVPLAATVTTAAIEQRCAAQGFSHVTSHVSDPLPAAAGLAVLDHVEEDKLHERAAALGHYLMTALTALRQKHDCVGDVRGRGLLIGVEFVESQESLAPAYGMAAQVAALCLERGLSVHAIPTGKRAHCLRIAPPLTISRKDIDVAIETLDRSIGDVLRGWA</sequence>
<comment type="caution">
    <text evidence="5">The sequence shown here is derived from an EMBL/GenBank/DDBJ whole genome shotgun (WGS) entry which is preliminary data.</text>
</comment>
<dbReference type="InterPro" id="IPR015421">
    <property type="entry name" value="PyrdxlP-dep_Trfase_major"/>
</dbReference>
<organism evidence="5 6">
    <name type="scientific">Nonomuraea phyllanthi</name>
    <dbReference type="NCBI Taxonomy" id="2219224"/>
    <lineage>
        <taxon>Bacteria</taxon>
        <taxon>Bacillati</taxon>
        <taxon>Actinomycetota</taxon>
        <taxon>Actinomycetes</taxon>
        <taxon>Streptosporangiales</taxon>
        <taxon>Streptosporangiaceae</taxon>
        <taxon>Nonomuraea</taxon>
    </lineage>
</organism>